<accession>A0ABM1A742</accession>
<keyword evidence="1" id="KW-0732">Signal</keyword>
<reference evidence="4" key="1">
    <citation type="submission" date="2025-08" db="UniProtKB">
        <authorList>
            <consortium name="RefSeq"/>
        </authorList>
    </citation>
    <scope>IDENTIFICATION</scope>
</reference>
<name>A0ABM1A742_APLCA</name>
<evidence type="ECO:0000256" key="1">
    <source>
        <dbReference type="SAM" id="SignalP"/>
    </source>
</evidence>
<dbReference type="Pfam" id="PF02931">
    <property type="entry name" value="Neur_chan_LBD"/>
    <property type="match status" value="1"/>
</dbReference>
<evidence type="ECO:0000313" key="3">
    <source>
        <dbReference type="Proteomes" id="UP000694888"/>
    </source>
</evidence>
<dbReference type="CDD" id="cd18989">
    <property type="entry name" value="LGIC_ECD_cation"/>
    <property type="match status" value="1"/>
</dbReference>
<evidence type="ECO:0000313" key="4">
    <source>
        <dbReference type="RefSeq" id="XP_012942146.1"/>
    </source>
</evidence>
<feature type="signal peptide" evidence="1">
    <location>
        <begin position="1"/>
        <end position="22"/>
    </location>
</feature>
<feature type="domain" description="Neurotransmitter-gated ion-channel ligand-binding" evidence="2">
    <location>
        <begin position="42"/>
        <end position="216"/>
    </location>
</feature>
<feature type="chain" id="PRO_5047239324" evidence="1">
    <location>
        <begin position="23"/>
        <end position="307"/>
    </location>
</feature>
<dbReference type="InterPro" id="IPR006201">
    <property type="entry name" value="Neur_channel"/>
</dbReference>
<proteinExistence type="predicted"/>
<dbReference type="GeneID" id="101860437"/>
<protein>
    <submittedName>
        <fullName evidence="4">Acetylcholine receptor subunit gamma</fullName>
    </submittedName>
</protein>
<dbReference type="PANTHER" id="PTHR18945">
    <property type="entry name" value="NEUROTRANSMITTER GATED ION CHANNEL"/>
    <property type="match status" value="1"/>
</dbReference>
<dbReference type="InterPro" id="IPR006202">
    <property type="entry name" value="Neur_chan_lig-bd"/>
</dbReference>
<organism evidence="3 4">
    <name type="scientific">Aplysia californica</name>
    <name type="common">California sea hare</name>
    <dbReference type="NCBI Taxonomy" id="6500"/>
    <lineage>
        <taxon>Eukaryota</taxon>
        <taxon>Metazoa</taxon>
        <taxon>Spiralia</taxon>
        <taxon>Lophotrochozoa</taxon>
        <taxon>Mollusca</taxon>
        <taxon>Gastropoda</taxon>
        <taxon>Heterobranchia</taxon>
        <taxon>Euthyneura</taxon>
        <taxon>Tectipleura</taxon>
        <taxon>Aplysiida</taxon>
        <taxon>Aplysioidea</taxon>
        <taxon>Aplysiidae</taxon>
        <taxon>Aplysia</taxon>
    </lineage>
</organism>
<dbReference type="SUPFAM" id="SSF63712">
    <property type="entry name" value="Nicotinic receptor ligand binding domain-like"/>
    <property type="match status" value="1"/>
</dbReference>
<sequence length="307" mass="35016">MDLTDALRLLFALCCCAHIVTCDEENDHEPWDKDKFNKEASQTFNLVFHKYNHRVRPPQPFVEVELEVTLRHIRHLDVRKQELQTVLDVHMEWYDSRLKWDADRISQIMVNISKVWAPDIVYTNGVGPIKSLYPHNVRISSNGIVWWTRKEIVTTYCPTTPDQIRQSCAIQLGFMSNSRGIQNDRFFANTSTLVLPADFANNEWYLYSADMVLGGDNETRPSTMDVEMTLERKRSTGTAGSTQGQELTTGYVSVEGGTENCSQTQQNGDGTNGGTSLHDVIGLRLVLFIASVVAFRSRWECENALYR</sequence>
<dbReference type="InterPro" id="IPR036734">
    <property type="entry name" value="Neur_chan_lig-bd_sf"/>
</dbReference>
<gene>
    <name evidence="4" type="primary">LOC101860437</name>
</gene>
<keyword evidence="4" id="KW-0675">Receptor</keyword>
<keyword evidence="3" id="KW-1185">Reference proteome</keyword>
<dbReference type="Proteomes" id="UP000694888">
    <property type="component" value="Unplaced"/>
</dbReference>
<dbReference type="RefSeq" id="XP_012942146.1">
    <property type="nucleotide sequence ID" value="XM_013086692.2"/>
</dbReference>
<evidence type="ECO:0000259" key="2">
    <source>
        <dbReference type="Pfam" id="PF02931"/>
    </source>
</evidence>
<dbReference type="Gene3D" id="2.70.170.10">
    <property type="entry name" value="Neurotransmitter-gated ion-channel ligand-binding domain"/>
    <property type="match status" value="1"/>
</dbReference>